<dbReference type="Proteomes" id="UP000306628">
    <property type="component" value="Unassembled WGS sequence"/>
</dbReference>
<comment type="caution">
    <text evidence="3">The sequence shown here is derived from an EMBL/GenBank/DDBJ whole genome shotgun (WGS) entry which is preliminary data.</text>
</comment>
<keyword evidence="4" id="KW-1185">Reference proteome</keyword>
<dbReference type="PANTHER" id="PTHR46637:SF1">
    <property type="entry name" value="BLL5188 PROTEIN"/>
    <property type="match status" value="1"/>
</dbReference>
<proteinExistence type="predicted"/>
<dbReference type="RefSeq" id="WP_138692339.1">
    <property type="nucleotide sequence ID" value="NZ_JBHSAZ010000012.1"/>
</dbReference>
<evidence type="ECO:0000259" key="2">
    <source>
        <dbReference type="Pfam" id="PF13340"/>
    </source>
</evidence>
<dbReference type="InterPro" id="IPR052909">
    <property type="entry name" value="Transposase_6_like"/>
</dbReference>
<sequence length="161" mass="17784">MRPGDLTNAEWKRLAPLLPTGDPHEDLRDDHRTVINGVLHQARTGSRWRHLPPRYGCWVSVYKRHRRWTADGTWQRLLTAIRTADDTAPDPTSASPDIPPPVWHKDGTAGDPVLAILRAHLAQTSGQPSSRQPTGGQPTSGQQSSRQPGSRRQTGEQQTGG</sequence>
<evidence type="ECO:0000256" key="1">
    <source>
        <dbReference type="SAM" id="MobiDB-lite"/>
    </source>
</evidence>
<accession>A0A5S4GEZ1</accession>
<dbReference type="AlphaFoldDB" id="A0A5S4GEZ1"/>
<dbReference type="InterPro" id="IPR025161">
    <property type="entry name" value="IS402-like_dom"/>
</dbReference>
<feature type="domain" description="Insertion element IS402-like" evidence="2">
    <location>
        <begin position="6"/>
        <end position="77"/>
    </location>
</feature>
<dbReference type="EMBL" id="VCKX01000082">
    <property type="protein sequence ID" value="TMR31543.1"/>
    <property type="molecule type" value="Genomic_DNA"/>
</dbReference>
<dbReference type="OrthoDB" id="3335835at2"/>
<dbReference type="Pfam" id="PF13340">
    <property type="entry name" value="DUF4096"/>
    <property type="match status" value="1"/>
</dbReference>
<evidence type="ECO:0000313" key="3">
    <source>
        <dbReference type="EMBL" id="TMR31543.1"/>
    </source>
</evidence>
<feature type="compositionally biased region" description="Low complexity" evidence="1">
    <location>
        <begin position="131"/>
        <end position="152"/>
    </location>
</feature>
<name>A0A5S4GEZ1_9ACTN</name>
<dbReference type="PANTHER" id="PTHR46637">
    <property type="entry name" value="TIS1421-TRANSPOSASE PROTEIN A"/>
    <property type="match status" value="1"/>
</dbReference>
<evidence type="ECO:0000313" key="4">
    <source>
        <dbReference type="Proteomes" id="UP000306628"/>
    </source>
</evidence>
<gene>
    <name evidence="3" type="ORF">ETD85_25650</name>
</gene>
<organism evidence="3 4">
    <name type="scientific">Nonomuraea zeae</name>
    <dbReference type="NCBI Taxonomy" id="1642303"/>
    <lineage>
        <taxon>Bacteria</taxon>
        <taxon>Bacillati</taxon>
        <taxon>Actinomycetota</taxon>
        <taxon>Actinomycetes</taxon>
        <taxon>Streptosporangiales</taxon>
        <taxon>Streptosporangiaceae</taxon>
        <taxon>Nonomuraea</taxon>
    </lineage>
</organism>
<reference evidence="3 4" key="1">
    <citation type="submission" date="2019-05" db="EMBL/GenBank/DDBJ databases">
        <title>Draft genome sequence of Nonomuraea zeae DSM 100528.</title>
        <authorList>
            <person name="Saricaoglu S."/>
            <person name="Isik K."/>
        </authorList>
    </citation>
    <scope>NUCLEOTIDE SEQUENCE [LARGE SCALE GENOMIC DNA]</scope>
    <source>
        <strain evidence="3 4">DSM 100528</strain>
    </source>
</reference>
<protein>
    <submittedName>
        <fullName evidence="3">Transposase</fullName>
    </submittedName>
</protein>
<feature type="region of interest" description="Disordered" evidence="1">
    <location>
        <begin position="83"/>
        <end position="161"/>
    </location>
</feature>